<keyword evidence="1" id="KW-0479">Metal-binding</keyword>
<dbReference type="PANTHER" id="PTHR13093">
    <property type="entry name" value="ZINC FINGER HIT DOMAIN CONTAINING PROTEIN 1"/>
    <property type="match status" value="1"/>
</dbReference>
<proteinExistence type="predicted"/>
<accession>A0AAD9CSG6</accession>
<gene>
    <name evidence="5" type="ORF">DB88DRAFT_502072</name>
</gene>
<dbReference type="Proteomes" id="UP001182556">
    <property type="component" value="Unassembled WGS sequence"/>
</dbReference>
<dbReference type="SUPFAM" id="SSF144232">
    <property type="entry name" value="HIT/MYND zinc finger-like"/>
    <property type="match status" value="1"/>
</dbReference>
<dbReference type="GO" id="GO:0008270">
    <property type="term" value="F:zinc ion binding"/>
    <property type="evidence" value="ECO:0007669"/>
    <property type="project" value="UniProtKB-KW"/>
</dbReference>
<dbReference type="CDD" id="cd21437">
    <property type="entry name" value="zf-HIT_ZNHIT1_like"/>
    <property type="match status" value="1"/>
</dbReference>
<organism evidence="5 6">
    <name type="scientific">Papiliotrema laurentii</name>
    <name type="common">Cryptococcus laurentii</name>
    <dbReference type="NCBI Taxonomy" id="5418"/>
    <lineage>
        <taxon>Eukaryota</taxon>
        <taxon>Fungi</taxon>
        <taxon>Dikarya</taxon>
        <taxon>Basidiomycota</taxon>
        <taxon>Agaricomycotina</taxon>
        <taxon>Tremellomycetes</taxon>
        <taxon>Tremellales</taxon>
        <taxon>Rhynchogastremaceae</taxon>
        <taxon>Papiliotrema</taxon>
    </lineage>
</organism>
<comment type="caution">
    <text evidence="5">The sequence shown here is derived from an EMBL/GenBank/DDBJ whole genome shotgun (WGS) entry which is preliminary data.</text>
</comment>
<evidence type="ECO:0000256" key="4">
    <source>
        <dbReference type="SAM" id="MobiDB-lite"/>
    </source>
</evidence>
<dbReference type="AlphaFoldDB" id="A0AAD9CSG6"/>
<evidence type="ECO:0008006" key="7">
    <source>
        <dbReference type="Google" id="ProtNLM"/>
    </source>
</evidence>
<evidence type="ECO:0000256" key="2">
    <source>
        <dbReference type="ARBA" id="ARBA00022771"/>
    </source>
</evidence>
<evidence type="ECO:0000256" key="3">
    <source>
        <dbReference type="ARBA" id="ARBA00022833"/>
    </source>
</evidence>
<protein>
    <recommendedName>
        <fullName evidence="7">HIT-type domain-containing protein</fullName>
    </recommendedName>
</protein>
<evidence type="ECO:0000313" key="5">
    <source>
        <dbReference type="EMBL" id="KAK1921061.1"/>
    </source>
</evidence>
<keyword evidence="6" id="KW-1185">Reference proteome</keyword>
<evidence type="ECO:0000313" key="6">
    <source>
        <dbReference type="Proteomes" id="UP001182556"/>
    </source>
</evidence>
<name>A0AAD9CSG6_PAPLA</name>
<dbReference type="EMBL" id="JAODAN010000012">
    <property type="protein sequence ID" value="KAK1921061.1"/>
    <property type="molecule type" value="Genomic_DNA"/>
</dbReference>
<keyword evidence="2" id="KW-0863">Zinc-finger</keyword>
<keyword evidence="3" id="KW-0862">Zinc</keyword>
<reference evidence="5" key="1">
    <citation type="submission" date="2023-02" db="EMBL/GenBank/DDBJ databases">
        <title>Identification and recombinant expression of a fungal hydrolase from Papiliotrema laurentii that hydrolyzes apple cutin and clears colloidal polyester polyurethane.</title>
        <authorList>
            <consortium name="DOE Joint Genome Institute"/>
            <person name="Roman V.A."/>
            <person name="Bojanowski C."/>
            <person name="Crable B.R."/>
            <person name="Wagner D.N."/>
            <person name="Hung C.S."/>
            <person name="Nadeau L.J."/>
            <person name="Schratz L."/>
            <person name="Haridas S."/>
            <person name="Pangilinan J."/>
            <person name="Lipzen A."/>
            <person name="Na H."/>
            <person name="Yan M."/>
            <person name="Ng V."/>
            <person name="Grigoriev I.V."/>
            <person name="Spatafora J.W."/>
            <person name="Barlow D."/>
            <person name="Biffinger J."/>
            <person name="Kelley-Loughnane N."/>
            <person name="Varaljay V.A."/>
            <person name="Crookes-Goodson W.J."/>
        </authorList>
    </citation>
    <scope>NUCLEOTIDE SEQUENCE</scope>
    <source>
        <strain evidence="5">5307AH</strain>
    </source>
</reference>
<sequence length="165" mass="17922">MAPVRKPAAARPDDAPQTQRDRQLEALLDFRARRLQRRLDDLERTNPTDIPASSFVPAVSNVASPAPLTPTAAAPPPVVKKKQTGNVRKILYAKKSLKDWLDELPSEPRPPYLDAGAPEPAVPPRKLCSSCGYFGKYACPRCGEYSCDTVCLDVHARDGGCGVGQ</sequence>
<evidence type="ECO:0000256" key="1">
    <source>
        <dbReference type="ARBA" id="ARBA00022723"/>
    </source>
</evidence>
<dbReference type="InterPro" id="IPR039723">
    <property type="entry name" value="Vps71/ZNHIT1"/>
</dbReference>
<feature type="region of interest" description="Disordered" evidence="4">
    <location>
        <begin position="1"/>
        <end position="21"/>
    </location>
</feature>
<feature type="compositionally biased region" description="Low complexity" evidence="4">
    <location>
        <begin position="1"/>
        <end position="10"/>
    </location>
</feature>
<dbReference type="GO" id="GO:0006338">
    <property type="term" value="P:chromatin remodeling"/>
    <property type="evidence" value="ECO:0007669"/>
    <property type="project" value="InterPro"/>
</dbReference>
<feature type="compositionally biased region" description="Basic and acidic residues" evidence="4">
    <location>
        <begin position="11"/>
        <end position="21"/>
    </location>
</feature>